<organism evidence="2 3">
    <name type="scientific">Willisornis vidua</name>
    <name type="common">Xingu scale-backed antbird</name>
    <dbReference type="NCBI Taxonomy" id="1566151"/>
    <lineage>
        <taxon>Eukaryota</taxon>
        <taxon>Metazoa</taxon>
        <taxon>Chordata</taxon>
        <taxon>Craniata</taxon>
        <taxon>Vertebrata</taxon>
        <taxon>Euteleostomi</taxon>
        <taxon>Archelosauria</taxon>
        <taxon>Archosauria</taxon>
        <taxon>Dinosauria</taxon>
        <taxon>Saurischia</taxon>
        <taxon>Theropoda</taxon>
        <taxon>Coelurosauria</taxon>
        <taxon>Aves</taxon>
        <taxon>Neognathae</taxon>
        <taxon>Neoaves</taxon>
        <taxon>Telluraves</taxon>
        <taxon>Australaves</taxon>
        <taxon>Passeriformes</taxon>
        <taxon>Thamnophilidae</taxon>
        <taxon>Willisornis</taxon>
    </lineage>
</organism>
<evidence type="ECO:0000313" key="2">
    <source>
        <dbReference type="EMBL" id="KAJ7413589.1"/>
    </source>
</evidence>
<name>A0ABQ9D1V2_9PASS</name>
<reference evidence="2" key="1">
    <citation type="submission" date="2019-10" db="EMBL/GenBank/DDBJ databases">
        <authorList>
            <person name="Soares A.E.R."/>
            <person name="Aleixo A."/>
            <person name="Schneider P."/>
            <person name="Miyaki C.Y."/>
            <person name="Schneider M.P."/>
            <person name="Mello C."/>
            <person name="Vasconcelos A.T.R."/>
        </authorList>
    </citation>
    <scope>NUCLEOTIDE SEQUENCE</scope>
    <source>
        <tissue evidence="2">Muscle</tissue>
    </source>
</reference>
<keyword evidence="3" id="KW-1185">Reference proteome</keyword>
<gene>
    <name evidence="2" type="ORF">WISP_89610</name>
</gene>
<comment type="caution">
    <text evidence="2">The sequence shown here is derived from an EMBL/GenBank/DDBJ whole genome shotgun (WGS) entry which is preliminary data.</text>
</comment>
<dbReference type="EMBL" id="WHWB01034133">
    <property type="protein sequence ID" value="KAJ7413589.1"/>
    <property type="molecule type" value="Genomic_DNA"/>
</dbReference>
<evidence type="ECO:0000256" key="1">
    <source>
        <dbReference type="SAM" id="MobiDB-lite"/>
    </source>
</evidence>
<dbReference type="Proteomes" id="UP001145742">
    <property type="component" value="Unassembled WGS sequence"/>
</dbReference>
<proteinExistence type="predicted"/>
<feature type="region of interest" description="Disordered" evidence="1">
    <location>
        <begin position="40"/>
        <end position="62"/>
    </location>
</feature>
<accession>A0ABQ9D1V2</accession>
<protein>
    <submittedName>
        <fullName evidence="2">Rna-directed dna polymerase from mobile element jockey-like</fullName>
    </submittedName>
</protein>
<feature type="compositionally biased region" description="Polar residues" evidence="1">
    <location>
        <begin position="40"/>
        <end position="57"/>
    </location>
</feature>
<evidence type="ECO:0000313" key="3">
    <source>
        <dbReference type="Proteomes" id="UP001145742"/>
    </source>
</evidence>
<sequence>MPKELVNSSILKLKPVMNGVPQGSILGPILFNPFISNTDGGSSAPSASLQETPSQVVDTLEGRDATQKDLDRLEWNHVKLMKFNKVKCKGLHMGQDNHQISFRLGNEGTESSLW</sequence>